<accession>A0A371F2M8</accession>
<name>A0A371F2M8_MUCPR</name>
<dbReference type="AlphaFoldDB" id="A0A371F2M8"/>
<protein>
    <submittedName>
        <fullName evidence="1">Uncharacterized protein</fullName>
    </submittedName>
</protein>
<proteinExistence type="predicted"/>
<feature type="non-terminal residue" evidence="1">
    <location>
        <position position="1"/>
    </location>
</feature>
<gene>
    <name evidence="1" type="ORF">CR513_47986</name>
</gene>
<dbReference type="Proteomes" id="UP000257109">
    <property type="component" value="Unassembled WGS sequence"/>
</dbReference>
<organism evidence="1 2">
    <name type="scientific">Mucuna pruriens</name>
    <name type="common">Velvet bean</name>
    <name type="synonym">Dolichos pruriens</name>
    <dbReference type="NCBI Taxonomy" id="157652"/>
    <lineage>
        <taxon>Eukaryota</taxon>
        <taxon>Viridiplantae</taxon>
        <taxon>Streptophyta</taxon>
        <taxon>Embryophyta</taxon>
        <taxon>Tracheophyta</taxon>
        <taxon>Spermatophyta</taxon>
        <taxon>Magnoliopsida</taxon>
        <taxon>eudicotyledons</taxon>
        <taxon>Gunneridae</taxon>
        <taxon>Pentapetalae</taxon>
        <taxon>rosids</taxon>
        <taxon>fabids</taxon>
        <taxon>Fabales</taxon>
        <taxon>Fabaceae</taxon>
        <taxon>Papilionoideae</taxon>
        <taxon>50 kb inversion clade</taxon>
        <taxon>NPAAA clade</taxon>
        <taxon>indigoferoid/millettioid clade</taxon>
        <taxon>Phaseoleae</taxon>
        <taxon>Mucuna</taxon>
    </lineage>
</organism>
<comment type="caution">
    <text evidence="1">The sequence shown here is derived from an EMBL/GenBank/DDBJ whole genome shotgun (WGS) entry which is preliminary data.</text>
</comment>
<dbReference type="OrthoDB" id="1460397at2759"/>
<sequence>MKHLFLEKFFLSSRTAAIRKEICGIRQHSRRHYMNIGRGLLMMDRNMVNATSRGVIGQYFFANLFPKAAPNVHPLPTEDLHNPGPRLPPTTVSSSCSVSPVMARIWKGELSSSVPAHPNSPLLTIIPLFNSWSCVRSSLSDHRIEVSWNKEVLGSCFWWIRLFGAGMDPILDGSRLLVCGQPQSYRLDEVN</sequence>
<evidence type="ECO:0000313" key="2">
    <source>
        <dbReference type="Proteomes" id="UP000257109"/>
    </source>
</evidence>
<keyword evidence="2" id="KW-1185">Reference proteome</keyword>
<dbReference type="EMBL" id="QJKJ01010879">
    <property type="protein sequence ID" value="RDX72525.1"/>
    <property type="molecule type" value="Genomic_DNA"/>
</dbReference>
<evidence type="ECO:0000313" key="1">
    <source>
        <dbReference type="EMBL" id="RDX72525.1"/>
    </source>
</evidence>
<reference evidence="1" key="1">
    <citation type="submission" date="2018-05" db="EMBL/GenBank/DDBJ databases">
        <title>Draft genome of Mucuna pruriens seed.</title>
        <authorList>
            <person name="Nnadi N.E."/>
            <person name="Vos R."/>
            <person name="Hasami M.H."/>
            <person name="Devisetty U.K."/>
            <person name="Aguiy J.C."/>
        </authorList>
    </citation>
    <scope>NUCLEOTIDE SEQUENCE [LARGE SCALE GENOMIC DNA]</scope>
    <source>
        <strain evidence="1">JCA_2017</strain>
    </source>
</reference>